<dbReference type="AlphaFoldDB" id="A0A225UWW3"/>
<dbReference type="EMBL" id="NBNE01010463">
    <property type="protein sequence ID" value="OWY97431.1"/>
    <property type="molecule type" value="Genomic_DNA"/>
</dbReference>
<evidence type="ECO:0000313" key="2">
    <source>
        <dbReference type="Proteomes" id="UP000198211"/>
    </source>
</evidence>
<protein>
    <submittedName>
        <fullName evidence="1">Uncharacterized protein</fullName>
    </submittedName>
</protein>
<evidence type="ECO:0000313" key="1">
    <source>
        <dbReference type="EMBL" id="OWY97431.1"/>
    </source>
</evidence>
<dbReference type="Proteomes" id="UP000198211">
    <property type="component" value="Unassembled WGS sequence"/>
</dbReference>
<gene>
    <name evidence="1" type="ORF">PHMEG_00032033</name>
</gene>
<dbReference type="STRING" id="4795.A0A225UWW3"/>
<proteinExistence type="predicted"/>
<keyword evidence="2" id="KW-1185">Reference proteome</keyword>
<sequence>MTAEIDASDDGEETDQGISINLLELDLNQKVTNLIQADTWERNVERRCGKGNIQRFSYYLPFVGAVCRPSFARCLDGTPLTVRRYKTHVNDGNISAQAHTNLLNKNAAGADVKMARQVVHGFRSASRRCCSCSRRNAEYGKRSSEEMIQQQELHPVTSQVYVEFVYDEMEKYFGLIRLRVRAPARFSMRKPYIAHTYAFTLNDQTYVMFA</sequence>
<accession>A0A225UWW3</accession>
<reference evidence="2" key="1">
    <citation type="submission" date="2017-03" db="EMBL/GenBank/DDBJ databases">
        <title>Phytopthora megakarya and P. palmivora, two closely related causual agents of cacao black pod achieved similar genome size and gene model numbers by different mechanisms.</title>
        <authorList>
            <person name="Ali S."/>
            <person name="Shao J."/>
            <person name="Larry D.J."/>
            <person name="Kronmiller B."/>
            <person name="Shen D."/>
            <person name="Strem M.D."/>
            <person name="Melnick R.L."/>
            <person name="Guiltinan M.J."/>
            <person name="Tyler B.M."/>
            <person name="Meinhardt L.W."/>
            <person name="Bailey B.A."/>
        </authorList>
    </citation>
    <scope>NUCLEOTIDE SEQUENCE [LARGE SCALE GENOMIC DNA]</scope>
    <source>
        <strain evidence="2">zdho120</strain>
    </source>
</reference>
<name>A0A225UWW3_9STRA</name>
<comment type="caution">
    <text evidence="1">The sequence shown here is derived from an EMBL/GenBank/DDBJ whole genome shotgun (WGS) entry which is preliminary data.</text>
</comment>
<dbReference type="OrthoDB" id="128943at2759"/>
<organism evidence="1 2">
    <name type="scientific">Phytophthora megakarya</name>
    <dbReference type="NCBI Taxonomy" id="4795"/>
    <lineage>
        <taxon>Eukaryota</taxon>
        <taxon>Sar</taxon>
        <taxon>Stramenopiles</taxon>
        <taxon>Oomycota</taxon>
        <taxon>Peronosporomycetes</taxon>
        <taxon>Peronosporales</taxon>
        <taxon>Peronosporaceae</taxon>
        <taxon>Phytophthora</taxon>
    </lineage>
</organism>